<reference evidence="2" key="2">
    <citation type="journal article" date="2024" name="Plant">
        <title>Genomic evolution and insights into agronomic trait innovations of Sesamum species.</title>
        <authorList>
            <person name="Miao H."/>
            <person name="Wang L."/>
            <person name="Qu L."/>
            <person name="Liu H."/>
            <person name="Sun Y."/>
            <person name="Le M."/>
            <person name="Wang Q."/>
            <person name="Wei S."/>
            <person name="Zheng Y."/>
            <person name="Lin W."/>
            <person name="Duan Y."/>
            <person name="Cao H."/>
            <person name="Xiong S."/>
            <person name="Wang X."/>
            <person name="Wei L."/>
            <person name="Li C."/>
            <person name="Ma Q."/>
            <person name="Ju M."/>
            <person name="Zhao R."/>
            <person name="Li G."/>
            <person name="Mu C."/>
            <person name="Tian Q."/>
            <person name="Mei H."/>
            <person name="Zhang T."/>
            <person name="Gao T."/>
            <person name="Zhang H."/>
        </authorList>
    </citation>
    <scope>NUCLEOTIDE SEQUENCE</scope>
    <source>
        <strain evidence="2">G02</strain>
    </source>
</reference>
<accession>A0AAW2K3G5</accession>
<proteinExistence type="predicted"/>
<evidence type="ECO:0000313" key="2">
    <source>
        <dbReference type="EMBL" id="KAL0301520.1"/>
    </source>
</evidence>
<protein>
    <submittedName>
        <fullName evidence="2">Uncharacterized protein</fullName>
    </submittedName>
</protein>
<evidence type="ECO:0000256" key="1">
    <source>
        <dbReference type="SAM" id="MobiDB-lite"/>
    </source>
</evidence>
<dbReference type="EMBL" id="JACGWJ010000030">
    <property type="protein sequence ID" value="KAL0301520.1"/>
    <property type="molecule type" value="Genomic_DNA"/>
</dbReference>
<dbReference type="AlphaFoldDB" id="A0AAW2K3G5"/>
<feature type="region of interest" description="Disordered" evidence="1">
    <location>
        <begin position="68"/>
        <end position="93"/>
    </location>
</feature>
<reference evidence="2" key="1">
    <citation type="submission" date="2020-06" db="EMBL/GenBank/DDBJ databases">
        <authorList>
            <person name="Li T."/>
            <person name="Hu X."/>
            <person name="Zhang T."/>
            <person name="Song X."/>
            <person name="Zhang H."/>
            <person name="Dai N."/>
            <person name="Sheng W."/>
            <person name="Hou X."/>
            <person name="Wei L."/>
        </authorList>
    </citation>
    <scope>NUCLEOTIDE SEQUENCE</scope>
    <source>
        <strain evidence="2">G02</strain>
        <tissue evidence="2">Leaf</tissue>
    </source>
</reference>
<sequence>MTYVATNLLIARDMHDHVQIAILVPNTEDNKQIYEIFSGKEAARVSDRWEKLPMMIDAVTTMTIYESPTRTPGIGEPTAANIPRHDQTQLACS</sequence>
<gene>
    <name evidence="2" type="ORF">Sradi_6428800</name>
</gene>
<organism evidence="2">
    <name type="scientific">Sesamum radiatum</name>
    <name type="common">Black benniseed</name>
    <dbReference type="NCBI Taxonomy" id="300843"/>
    <lineage>
        <taxon>Eukaryota</taxon>
        <taxon>Viridiplantae</taxon>
        <taxon>Streptophyta</taxon>
        <taxon>Embryophyta</taxon>
        <taxon>Tracheophyta</taxon>
        <taxon>Spermatophyta</taxon>
        <taxon>Magnoliopsida</taxon>
        <taxon>eudicotyledons</taxon>
        <taxon>Gunneridae</taxon>
        <taxon>Pentapetalae</taxon>
        <taxon>asterids</taxon>
        <taxon>lamiids</taxon>
        <taxon>Lamiales</taxon>
        <taxon>Pedaliaceae</taxon>
        <taxon>Sesamum</taxon>
    </lineage>
</organism>
<name>A0AAW2K3G5_SESRA</name>
<comment type="caution">
    <text evidence="2">The sequence shown here is derived from an EMBL/GenBank/DDBJ whole genome shotgun (WGS) entry which is preliminary data.</text>
</comment>